<keyword evidence="1" id="KW-1133">Transmembrane helix</keyword>
<keyword evidence="1" id="KW-0812">Transmembrane</keyword>
<feature type="transmembrane region" description="Helical" evidence="1">
    <location>
        <begin position="20"/>
        <end position="41"/>
    </location>
</feature>
<organism evidence="2">
    <name type="scientific">Rhizophora mucronata</name>
    <name type="common">Asiatic mangrove</name>
    <dbReference type="NCBI Taxonomy" id="61149"/>
    <lineage>
        <taxon>Eukaryota</taxon>
        <taxon>Viridiplantae</taxon>
        <taxon>Streptophyta</taxon>
        <taxon>Embryophyta</taxon>
        <taxon>Tracheophyta</taxon>
        <taxon>Spermatophyta</taxon>
        <taxon>Magnoliopsida</taxon>
        <taxon>eudicotyledons</taxon>
        <taxon>Gunneridae</taxon>
        <taxon>Pentapetalae</taxon>
        <taxon>rosids</taxon>
        <taxon>fabids</taxon>
        <taxon>Malpighiales</taxon>
        <taxon>Rhizophoraceae</taxon>
        <taxon>Rhizophora</taxon>
    </lineage>
</organism>
<keyword evidence="1" id="KW-0472">Membrane</keyword>
<dbReference type="EMBL" id="GGEC01010012">
    <property type="protein sequence ID" value="MBW90495.1"/>
    <property type="molecule type" value="Transcribed_RNA"/>
</dbReference>
<name>A0A2P2JAH8_RHIMU</name>
<evidence type="ECO:0000256" key="1">
    <source>
        <dbReference type="SAM" id="Phobius"/>
    </source>
</evidence>
<proteinExistence type="predicted"/>
<protein>
    <submittedName>
        <fullName evidence="2">Uncharacterized protein</fullName>
    </submittedName>
</protein>
<dbReference type="AlphaFoldDB" id="A0A2P2JAH8"/>
<evidence type="ECO:0000313" key="2">
    <source>
        <dbReference type="EMBL" id="MBW90495.1"/>
    </source>
</evidence>
<accession>A0A2P2JAH8</accession>
<sequence length="42" mass="5147">MLPAPSQFSYFFSVNKHGILIFKIAAFLIFYFLFFNFWTWVF</sequence>
<reference evidence="2" key="1">
    <citation type="submission" date="2018-02" db="EMBL/GenBank/DDBJ databases">
        <title>Rhizophora mucronata_Transcriptome.</title>
        <authorList>
            <person name="Meera S.P."/>
            <person name="Sreeshan A."/>
            <person name="Augustine A."/>
        </authorList>
    </citation>
    <scope>NUCLEOTIDE SEQUENCE</scope>
    <source>
        <tissue evidence="2">Leaf</tissue>
    </source>
</reference>